<evidence type="ECO:0000313" key="2">
    <source>
        <dbReference type="Proteomes" id="UP000238642"/>
    </source>
</evidence>
<dbReference type="SUPFAM" id="SSF142906">
    <property type="entry name" value="YjbR-like"/>
    <property type="match status" value="1"/>
</dbReference>
<accession>A0A2S9JEI4</accession>
<dbReference type="RefSeq" id="WP_105727612.1">
    <property type="nucleotide sequence ID" value="NZ_PVBS01000005.1"/>
</dbReference>
<dbReference type="EMBL" id="PVBS01000005">
    <property type="protein sequence ID" value="PRD51320.1"/>
    <property type="molecule type" value="Genomic_DNA"/>
</dbReference>
<keyword evidence="2" id="KW-1185">Reference proteome</keyword>
<comment type="caution">
    <text evidence="1">The sequence shown here is derived from an EMBL/GenBank/DDBJ whole genome shotgun (WGS) entry which is preliminary data.</text>
</comment>
<dbReference type="OrthoDB" id="9789813at2"/>
<reference evidence="1 2" key="1">
    <citation type="submission" date="2018-02" db="EMBL/GenBank/DDBJ databases">
        <title>The draft genome of Sphingobacterium gobiense H7.</title>
        <authorList>
            <person name="Li L."/>
            <person name="Liu L."/>
            <person name="Zhang X."/>
            <person name="Wang T."/>
            <person name="Liang L."/>
        </authorList>
    </citation>
    <scope>NUCLEOTIDE SEQUENCE [LARGE SCALE GENOMIC DNA]</scope>
    <source>
        <strain evidence="1 2">ACCC 05757</strain>
    </source>
</reference>
<sequence length="121" mass="13923">MNIEDIREYCLAQPGVTEELPFGPDTLVFKVGGKVFLLVGLDQVDTLCFNVKCDPDRAVELRLNYPETVIPGYHMNKKHWNTVYCNRQLPDERLRTFIDDSYALVYDSLSKAVKESINLHD</sequence>
<proteinExistence type="predicted"/>
<dbReference type="AlphaFoldDB" id="A0A2S9JEI4"/>
<dbReference type="InterPro" id="IPR058532">
    <property type="entry name" value="YjbR/MT2646/Rv2570-like"/>
</dbReference>
<dbReference type="PANTHER" id="PTHR35145">
    <property type="entry name" value="CYTOPLASMIC PROTEIN-RELATED"/>
    <property type="match status" value="1"/>
</dbReference>
<protein>
    <submittedName>
        <fullName evidence="1">MmcQ-like protein</fullName>
    </submittedName>
</protein>
<dbReference type="Gene3D" id="3.90.1150.30">
    <property type="match status" value="1"/>
</dbReference>
<evidence type="ECO:0000313" key="1">
    <source>
        <dbReference type="EMBL" id="PRD51320.1"/>
    </source>
</evidence>
<dbReference type="InterPro" id="IPR007351">
    <property type="entry name" value="YjbR"/>
</dbReference>
<gene>
    <name evidence="1" type="ORF">C5749_18030</name>
</gene>
<dbReference type="Proteomes" id="UP000238642">
    <property type="component" value="Unassembled WGS sequence"/>
</dbReference>
<organism evidence="1 2">
    <name type="scientific">Sphingobacterium gobiense</name>
    <dbReference type="NCBI Taxonomy" id="1382456"/>
    <lineage>
        <taxon>Bacteria</taxon>
        <taxon>Pseudomonadati</taxon>
        <taxon>Bacteroidota</taxon>
        <taxon>Sphingobacteriia</taxon>
        <taxon>Sphingobacteriales</taxon>
        <taxon>Sphingobacteriaceae</taxon>
        <taxon>Sphingobacterium</taxon>
    </lineage>
</organism>
<dbReference type="InterPro" id="IPR038056">
    <property type="entry name" value="YjbR-like_sf"/>
</dbReference>
<dbReference type="PANTHER" id="PTHR35145:SF1">
    <property type="entry name" value="CYTOPLASMIC PROTEIN"/>
    <property type="match status" value="1"/>
</dbReference>
<dbReference type="Pfam" id="PF04237">
    <property type="entry name" value="YjbR"/>
    <property type="match status" value="1"/>
</dbReference>
<name>A0A2S9JEI4_9SPHI</name>